<proteinExistence type="predicted"/>
<comment type="caution">
    <text evidence="1">The sequence shown here is derived from an EMBL/GenBank/DDBJ whole genome shotgun (WGS) entry which is preliminary data.</text>
</comment>
<protein>
    <submittedName>
        <fullName evidence="1">Uncharacterized protein</fullName>
    </submittedName>
</protein>
<gene>
    <name evidence="1" type="ORF">HMPREF9248_0174</name>
</gene>
<dbReference type="EMBL" id="AEDQ01000030">
    <property type="protein sequence ID" value="EFL43739.1"/>
    <property type="molecule type" value="Genomic_DNA"/>
</dbReference>
<name>A0ABP2IXF8_9ACTN</name>
<keyword evidence="2" id="KW-1185">Reference proteome</keyword>
<dbReference type="Proteomes" id="UP000004431">
    <property type="component" value="Unassembled WGS sequence"/>
</dbReference>
<evidence type="ECO:0000313" key="1">
    <source>
        <dbReference type="EMBL" id="EFL43739.1"/>
    </source>
</evidence>
<sequence length="56" mass="6646">MTRFCARACVIHVLQRRILYAALFCMSVNLRYTSTYNIERLMVYHGMQTHYISTTP</sequence>
<reference evidence="1 2" key="1">
    <citation type="submission" date="2010-08" db="EMBL/GenBank/DDBJ databases">
        <authorList>
            <person name="Durkin A.S."/>
            <person name="Madupu R."/>
            <person name="Torralba M."/>
            <person name="Gillis M."/>
            <person name="Methe B."/>
            <person name="Sutton G."/>
            <person name="Nelson K.E."/>
        </authorList>
    </citation>
    <scope>NUCLEOTIDE SEQUENCE [LARGE SCALE GENOMIC DNA]</scope>
    <source>
        <strain evidence="1 2">PB189-T1-4</strain>
    </source>
</reference>
<accession>A0ABP2IXF8</accession>
<evidence type="ECO:0000313" key="2">
    <source>
        <dbReference type="Proteomes" id="UP000004431"/>
    </source>
</evidence>
<organism evidence="1 2">
    <name type="scientific">Fannyhessea vaginae PB189-T1-4</name>
    <dbReference type="NCBI Taxonomy" id="866774"/>
    <lineage>
        <taxon>Bacteria</taxon>
        <taxon>Bacillati</taxon>
        <taxon>Actinomycetota</taxon>
        <taxon>Coriobacteriia</taxon>
        <taxon>Coriobacteriales</taxon>
        <taxon>Atopobiaceae</taxon>
        <taxon>Fannyhessea</taxon>
    </lineage>
</organism>